<reference evidence="3 4" key="1">
    <citation type="submission" date="2017-08" db="EMBL/GenBank/DDBJ databases">
        <title>Acidophilic green algal genome provides insights into adaptation to an acidic environment.</title>
        <authorList>
            <person name="Hirooka S."/>
            <person name="Hirose Y."/>
            <person name="Kanesaki Y."/>
            <person name="Higuchi S."/>
            <person name="Fujiwara T."/>
            <person name="Onuma R."/>
            <person name="Era A."/>
            <person name="Ohbayashi R."/>
            <person name="Uzuka A."/>
            <person name="Nozaki H."/>
            <person name="Yoshikawa H."/>
            <person name="Miyagishima S.Y."/>
        </authorList>
    </citation>
    <scope>NUCLEOTIDE SEQUENCE [LARGE SCALE GENOMIC DNA]</scope>
    <source>
        <strain evidence="3 4">NIES-2499</strain>
    </source>
</reference>
<comment type="caution">
    <text evidence="3">The sequence shown here is derived from an EMBL/GenBank/DDBJ whole genome shotgun (WGS) entry which is preliminary data.</text>
</comment>
<dbReference type="OrthoDB" id="262308at2759"/>
<dbReference type="STRING" id="1157962.A0A250X7N3"/>
<dbReference type="InterPro" id="IPR051099">
    <property type="entry name" value="AGR/TXD"/>
</dbReference>
<dbReference type="EMBL" id="BEGY01000037">
    <property type="protein sequence ID" value="GAX78929.1"/>
    <property type="molecule type" value="Genomic_DNA"/>
</dbReference>
<gene>
    <name evidence="3" type="ORF">CEUSTIGMA_g6368.t1</name>
</gene>
<evidence type="ECO:0000256" key="2">
    <source>
        <dbReference type="SAM" id="SignalP"/>
    </source>
</evidence>
<evidence type="ECO:0000256" key="1">
    <source>
        <dbReference type="ARBA" id="ARBA00022729"/>
    </source>
</evidence>
<dbReference type="Gene3D" id="3.40.30.10">
    <property type="entry name" value="Glutaredoxin"/>
    <property type="match status" value="1"/>
</dbReference>
<protein>
    <recommendedName>
        <fullName evidence="5">Thioredoxin-like fold domain-containing protein</fullName>
    </recommendedName>
</protein>
<dbReference type="InterPro" id="IPR036249">
    <property type="entry name" value="Thioredoxin-like_sf"/>
</dbReference>
<feature type="signal peptide" evidence="2">
    <location>
        <begin position="1"/>
        <end position="27"/>
    </location>
</feature>
<evidence type="ECO:0000313" key="3">
    <source>
        <dbReference type="EMBL" id="GAX78929.1"/>
    </source>
</evidence>
<evidence type="ECO:0008006" key="5">
    <source>
        <dbReference type="Google" id="ProtNLM"/>
    </source>
</evidence>
<dbReference type="AlphaFoldDB" id="A0A250X7N3"/>
<dbReference type="SUPFAM" id="SSF52833">
    <property type="entry name" value="Thioredoxin-like"/>
    <property type="match status" value="1"/>
</dbReference>
<evidence type="ECO:0000313" key="4">
    <source>
        <dbReference type="Proteomes" id="UP000232323"/>
    </source>
</evidence>
<feature type="chain" id="PRO_5013077952" description="Thioredoxin-like fold domain-containing protein" evidence="2">
    <location>
        <begin position="28"/>
        <end position="217"/>
    </location>
</feature>
<name>A0A250X7N3_9CHLO</name>
<keyword evidence="1 2" id="KW-0732">Signal</keyword>
<sequence>MIKLLFSRETVNFFTAILLIVLGASQCELDATKAAELSRAIRDQFRISGMNWISPKMLREAIDFQSNTKPILYFFTLRSCADCRTMLSQFASLDHSMLSSLSAQFHAVLVLDDYNAEFGPEYNPGGNNDVPRMLFSDPDGHLRLDLTNPRADKFSPYFYFSADEVIARMRDVLMLHQEMPISLAREGLPGSSQTTPISDLVGGSGQFIADLETDLPS</sequence>
<dbReference type="PANTHER" id="PTHR15337">
    <property type="entry name" value="ANTERIOR GRADIENT PROTEIN-RELATED"/>
    <property type="match status" value="1"/>
</dbReference>
<dbReference type="Proteomes" id="UP000232323">
    <property type="component" value="Unassembled WGS sequence"/>
</dbReference>
<organism evidence="3 4">
    <name type="scientific">Chlamydomonas eustigma</name>
    <dbReference type="NCBI Taxonomy" id="1157962"/>
    <lineage>
        <taxon>Eukaryota</taxon>
        <taxon>Viridiplantae</taxon>
        <taxon>Chlorophyta</taxon>
        <taxon>core chlorophytes</taxon>
        <taxon>Chlorophyceae</taxon>
        <taxon>CS clade</taxon>
        <taxon>Chlamydomonadales</taxon>
        <taxon>Chlamydomonadaceae</taxon>
        <taxon>Chlamydomonas</taxon>
    </lineage>
</organism>
<dbReference type="PANTHER" id="PTHR15337:SF11">
    <property type="entry name" value="THIOREDOXIN DOMAIN-CONTAINING PROTEIN"/>
    <property type="match status" value="1"/>
</dbReference>
<proteinExistence type="predicted"/>
<keyword evidence="4" id="KW-1185">Reference proteome</keyword>
<accession>A0A250X7N3</accession>